<accession>A0A437SW58</accession>
<gene>
    <name evidence="7" type="ORF">EJK17_03775</name>
</gene>
<keyword evidence="5" id="KW-0560">Oxidoreductase</keyword>
<dbReference type="PANTHER" id="PTHR43673">
    <property type="entry name" value="NAD(P)H NITROREDUCTASE YDGI-RELATED"/>
    <property type="match status" value="1"/>
</dbReference>
<sequence length="161" mass="17408">MEDPVIARRAIRKFMSLPVTQEEIKKLIAAFQAAPCGMHQASVMQASVIVDPALRAEVESKTNNSCYGAPLLFVISTKKGNNFGERNASVAAENVMIEATELGLGSVYIMSGASQLNSYPDLKEKLGITTGFDATVIVCVGKAADQPKLEDRSQRYQVVIK</sequence>
<evidence type="ECO:0000313" key="8">
    <source>
        <dbReference type="Proteomes" id="UP000288291"/>
    </source>
</evidence>
<organism evidence="7 8">
    <name type="scientific">Lactobacillus xujianguonis</name>
    <dbReference type="NCBI Taxonomy" id="2495899"/>
    <lineage>
        <taxon>Bacteria</taxon>
        <taxon>Bacillati</taxon>
        <taxon>Bacillota</taxon>
        <taxon>Bacilli</taxon>
        <taxon>Lactobacillales</taxon>
        <taxon>Lactobacillaceae</taxon>
        <taxon>Lactobacillus</taxon>
    </lineage>
</organism>
<evidence type="ECO:0000256" key="5">
    <source>
        <dbReference type="ARBA" id="ARBA00023002"/>
    </source>
</evidence>
<dbReference type="CDD" id="cd02062">
    <property type="entry name" value="Nitro_FMN_reductase"/>
    <property type="match status" value="1"/>
</dbReference>
<comment type="caution">
    <text evidence="7">The sequence shown here is derived from an EMBL/GenBank/DDBJ whole genome shotgun (WGS) entry which is preliminary data.</text>
</comment>
<dbReference type="Proteomes" id="UP000288291">
    <property type="component" value="Unassembled WGS sequence"/>
</dbReference>
<dbReference type="RefSeq" id="WP_103661275.1">
    <property type="nucleotide sequence ID" value="NZ_ML136876.1"/>
</dbReference>
<dbReference type="Gene3D" id="3.40.109.10">
    <property type="entry name" value="NADH Oxidase"/>
    <property type="match status" value="1"/>
</dbReference>
<evidence type="ECO:0000256" key="2">
    <source>
        <dbReference type="ARBA" id="ARBA00007118"/>
    </source>
</evidence>
<dbReference type="PANTHER" id="PTHR43673:SF2">
    <property type="entry name" value="NITROREDUCTASE"/>
    <property type="match status" value="1"/>
</dbReference>
<dbReference type="EMBL" id="RXIA01000007">
    <property type="protein sequence ID" value="RVU71132.1"/>
    <property type="molecule type" value="Genomic_DNA"/>
</dbReference>
<dbReference type="Pfam" id="PF00881">
    <property type="entry name" value="Nitroreductase"/>
    <property type="match status" value="1"/>
</dbReference>
<proteinExistence type="inferred from homology"/>
<evidence type="ECO:0000259" key="6">
    <source>
        <dbReference type="Pfam" id="PF00881"/>
    </source>
</evidence>
<protein>
    <submittedName>
        <fullName evidence="7">Nitroreductase family protein</fullName>
    </submittedName>
</protein>
<dbReference type="SUPFAM" id="SSF55469">
    <property type="entry name" value="FMN-dependent nitroreductase-like"/>
    <property type="match status" value="1"/>
</dbReference>
<evidence type="ECO:0000313" key="7">
    <source>
        <dbReference type="EMBL" id="RVU71132.1"/>
    </source>
</evidence>
<reference evidence="7 8" key="1">
    <citation type="submission" date="2018-12" db="EMBL/GenBank/DDBJ databases">
        <authorList>
            <person name="Meng J."/>
        </authorList>
    </citation>
    <scope>NUCLEOTIDE SEQUENCE [LARGE SCALE GENOMIC DNA]</scope>
    <source>
        <strain evidence="7 8">HT111-2</strain>
    </source>
</reference>
<dbReference type="InterPro" id="IPR029479">
    <property type="entry name" value="Nitroreductase"/>
</dbReference>
<keyword evidence="3" id="KW-0285">Flavoprotein</keyword>
<evidence type="ECO:0000256" key="3">
    <source>
        <dbReference type="ARBA" id="ARBA00022630"/>
    </source>
</evidence>
<name>A0A437SW58_9LACO</name>
<comment type="similarity">
    <text evidence="2">Belongs to the nitroreductase family.</text>
</comment>
<comment type="cofactor">
    <cofactor evidence="1">
        <name>FMN</name>
        <dbReference type="ChEBI" id="CHEBI:58210"/>
    </cofactor>
</comment>
<dbReference type="AlphaFoldDB" id="A0A437SW58"/>
<keyword evidence="8" id="KW-1185">Reference proteome</keyword>
<feature type="domain" description="Nitroreductase" evidence="6">
    <location>
        <begin position="59"/>
        <end position="142"/>
    </location>
</feature>
<evidence type="ECO:0000256" key="4">
    <source>
        <dbReference type="ARBA" id="ARBA00022643"/>
    </source>
</evidence>
<dbReference type="GO" id="GO:0016491">
    <property type="term" value="F:oxidoreductase activity"/>
    <property type="evidence" value="ECO:0007669"/>
    <property type="project" value="UniProtKB-KW"/>
</dbReference>
<dbReference type="InterPro" id="IPR000415">
    <property type="entry name" value="Nitroreductase-like"/>
</dbReference>
<evidence type="ECO:0000256" key="1">
    <source>
        <dbReference type="ARBA" id="ARBA00001917"/>
    </source>
</evidence>
<keyword evidence="4" id="KW-0288">FMN</keyword>